<organism evidence="4 5">
    <name type="scientific">Spirosoma linguale (strain ATCC 33905 / DSM 74 / LMG 10896 / Claus 1)</name>
    <dbReference type="NCBI Taxonomy" id="504472"/>
    <lineage>
        <taxon>Bacteria</taxon>
        <taxon>Pseudomonadati</taxon>
        <taxon>Bacteroidota</taxon>
        <taxon>Cytophagia</taxon>
        <taxon>Cytophagales</taxon>
        <taxon>Cytophagaceae</taxon>
        <taxon>Spirosoma</taxon>
    </lineage>
</organism>
<dbReference type="SUPFAM" id="SSF49265">
    <property type="entry name" value="Fibronectin type III"/>
    <property type="match status" value="1"/>
</dbReference>
<keyword evidence="1" id="KW-0378">Hydrolase</keyword>
<evidence type="ECO:0000313" key="4">
    <source>
        <dbReference type="EMBL" id="ADB38877.1"/>
    </source>
</evidence>
<dbReference type="Proteomes" id="UP000002028">
    <property type="component" value="Chromosome"/>
</dbReference>
<accession>D2QJG4</accession>
<protein>
    <recommendedName>
        <fullName evidence="6">Sialate O-acetylesterase domain-containing protein</fullName>
    </recommendedName>
</protein>
<feature type="domain" description="Secretion system C-terminal sorting" evidence="3">
    <location>
        <begin position="593"/>
        <end position="659"/>
    </location>
</feature>
<name>D2QJG4_SPILD</name>
<dbReference type="InterPro" id="IPR013783">
    <property type="entry name" value="Ig-like_fold"/>
</dbReference>
<dbReference type="InterPro" id="IPR026444">
    <property type="entry name" value="Secre_tail"/>
</dbReference>
<evidence type="ECO:0000259" key="3">
    <source>
        <dbReference type="Pfam" id="PF18962"/>
    </source>
</evidence>
<dbReference type="Gene3D" id="3.40.50.1110">
    <property type="entry name" value="SGNH hydrolase"/>
    <property type="match status" value="1"/>
</dbReference>
<dbReference type="KEGG" id="sli:Slin_2863"/>
<dbReference type="Pfam" id="PF03629">
    <property type="entry name" value="SASA"/>
    <property type="match status" value="1"/>
</dbReference>
<dbReference type="InterPro" id="IPR036116">
    <property type="entry name" value="FN3_sf"/>
</dbReference>
<dbReference type="AlphaFoldDB" id="D2QJG4"/>
<dbReference type="EMBL" id="CP001769">
    <property type="protein sequence ID" value="ADB38877.1"/>
    <property type="molecule type" value="Genomic_DNA"/>
</dbReference>
<dbReference type="HOGENOM" id="CLU_414987_0_0_10"/>
<dbReference type="InterPro" id="IPR036514">
    <property type="entry name" value="SGNH_hydro_sf"/>
</dbReference>
<dbReference type="eggNOG" id="COG2372">
    <property type="taxonomic scope" value="Bacteria"/>
</dbReference>
<dbReference type="Gene3D" id="2.60.40.10">
    <property type="entry name" value="Immunoglobulins"/>
    <property type="match status" value="1"/>
</dbReference>
<dbReference type="SUPFAM" id="SSF52266">
    <property type="entry name" value="SGNH hydrolase"/>
    <property type="match status" value="1"/>
</dbReference>
<sequence length="672" mass="74476">MAWAGAWAQPALRLDQWPARLQLYPRNQLSQCTVAISGRTTAGDVKAISLVVARDNKPYQYSKITPDSLTGHFAFSPVIKAELNQYSFQVFVHGVPGRDSVRVAFRDSIVCGDVFLIMGQSNAVGQYGDYTFRSTFCRTFGIHNFNNTYNPADTAWCLTNTKEGLTCLWGMELQRMIKENQGIPTAVINGAVGGTTITSHANRDASQPTSLSTLYGRLLYRASKAGVARQAKAMIWRQGEAEAANNPDVYVRTFPQLYSYWKQDYPGLKKIYHSQINILTNNVVNAGVLRDYQRRSKYIFSDNEPIATVGLSGYEGIHYNEAGHYQFGLELYRLIARDFYGVVDTTGLGSPNLQKLYYSKPGQDEITLEFEPIHKMCWPADTTIIRNGQEYTQRMSNFIYTDYPAGETGLIKSVTERGNTLILALTKPVNAKHLTYLPSSYQDNQVGFYVGPVIRSKLGMRALSFYQMAIAAPLPAAMNLRAAAVDTSAIKLSWDNKTDSLTTWSIERADTSSIFTQIAVLPGSSQTYQDLRDRNLANSLKAGKLYQYRIRSVSLRSASDYSPVVKAMVQDVKLLPQLEVESAPAGIGSGTLLYPNPADTQVTVRLPLEWSGDRIWLTLTNEAGKVVLQRSYQMSLGATSLTFSVATLPSGVYIVSLGYGMGGIKCRLVVAH</sequence>
<proteinExistence type="predicted"/>
<dbReference type="Pfam" id="PF18962">
    <property type="entry name" value="Por_Secre_tail"/>
    <property type="match status" value="1"/>
</dbReference>
<dbReference type="InterPro" id="IPR005181">
    <property type="entry name" value="SASA"/>
</dbReference>
<reference evidence="4 5" key="1">
    <citation type="journal article" date="2010" name="Stand. Genomic Sci.">
        <title>Complete genome sequence of Spirosoma linguale type strain (1).</title>
        <authorList>
            <person name="Lail K."/>
            <person name="Sikorski J."/>
            <person name="Saunders E."/>
            <person name="Lapidus A."/>
            <person name="Glavina Del Rio T."/>
            <person name="Copeland A."/>
            <person name="Tice H."/>
            <person name="Cheng J.-F."/>
            <person name="Lucas S."/>
            <person name="Nolan M."/>
            <person name="Bruce D."/>
            <person name="Goodwin L."/>
            <person name="Pitluck S."/>
            <person name="Ivanova N."/>
            <person name="Mavromatis K."/>
            <person name="Ovchinnikova G."/>
            <person name="Pati A."/>
            <person name="Chen A."/>
            <person name="Palaniappan K."/>
            <person name="Land M."/>
            <person name="Hauser L."/>
            <person name="Chang Y.-J."/>
            <person name="Jeffries C.D."/>
            <person name="Chain P."/>
            <person name="Brettin T."/>
            <person name="Detter J.C."/>
            <person name="Schuetze A."/>
            <person name="Rohde M."/>
            <person name="Tindall B.J."/>
            <person name="Goeker M."/>
            <person name="Bristow J."/>
            <person name="Eisen J.A."/>
            <person name="Markowitz V."/>
            <person name="Hugenholtz P."/>
            <person name="Kyrpides N.C."/>
            <person name="Klenk H.-P."/>
            <person name="Chen F."/>
        </authorList>
    </citation>
    <scope>NUCLEOTIDE SEQUENCE [LARGE SCALE GENOMIC DNA]</scope>
    <source>
        <strain evidence="5">ATCC 33905 / DSM 74 / LMG 10896 / Claus 1</strain>
    </source>
</reference>
<feature type="domain" description="Sialate O-acetylesterase" evidence="2">
    <location>
        <begin position="113"/>
        <end position="332"/>
    </location>
</feature>
<evidence type="ECO:0000256" key="1">
    <source>
        <dbReference type="ARBA" id="ARBA00022801"/>
    </source>
</evidence>
<dbReference type="InterPro" id="IPR003961">
    <property type="entry name" value="FN3_dom"/>
</dbReference>
<evidence type="ECO:0008006" key="6">
    <source>
        <dbReference type="Google" id="ProtNLM"/>
    </source>
</evidence>
<evidence type="ECO:0000313" key="5">
    <source>
        <dbReference type="Proteomes" id="UP000002028"/>
    </source>
</evidence>
<dbReference type="GO" id="GO:0016788">
    <property type="term" value="F:hydrolase activity, acting on ester bonds"/>
    <property type="evidence" value="ECO:0007669"/>
    <property type="project" value="UniProtKB-ARBA"/>
</dbReference>
<gene>
    <name evidence="4" type="ordered locus">Slin_2863</name>
</gene>
<keyword evidence="5" id="KW-1185">Reference proteome</keyword>
<dbReference type="NCBIfam" id="TIGR04183">
    <property type="entry name" value="Por_Secre_tail"/>
    <property type="match status" value="1"/>
</dbReference>
<dbReference type="CDD" id="cd00063">
    <property type="entry name" value="FN3"/>
    <property type="match status" value="1"/>
</dbReference>
<dbReference type="STRING" id="504472.Slin_2863"/>
<evidence type="ECO:0000259" key="2">
    <source>
        <dbReference type="Pfam" id="PF03629"/>
    </source>
</evidence>